<accession>A0A644WLB0</accession>
<gene>
    <name evidence="1" type="ORF">SDC9_49467</name>
</gene>
<protein>
    <submittedName>
        <fullName evidence="1">Uncharacterized protein</fullName>
    </submittedName>
</protein>
<name>A0A644WLB0_9ZZZZ</name>
<sequence>MQTVPILQIGIGVEEIRDRHVQAQTQQRFSIDVGVIPRAIGGEIRV</sequence>
<dbReference type="AlphaFoldDB" id="A0A644WLB0"/>
<proteinExistence type="predicted"/>
<dbReference type="EMBL" id="VSSQ01000933">
    <property type="protein sequence ID" value="MPM03203.1"/>
    <property type="molecule type" value="Genomic_DNA"/>
</dbReference>
<comment type="caution">
    <text evidence="1">The sequence shown here is derived from an EMBL/GenBank/DDBJ whole genome shotgun (WGS) entry which is preliminary data.</text>
</comment>
<organism evidence="1">
    <name type="scientific">bioreactor metagenome</name>
    <dbReference type="NCBI Taxonomy" id="1076179"/>
    <lineage>
        <taxon>unclassified sequences</taxon>
        <taxon>metagenomes</taxon>
        <taxon>ecological metagenomes</taxon>
    </lineage>
</organism>
<evidence type="ECO:0000313" key="1">
    <source>
        <dbReference type="EMBL" id="MPM03203.1"/>
    </source>
</evidence>
<reference evidence="1" key="1">
    <citation type="submission" date="2019-08" db="EMBL/GenBank/DDBJ databases">
        <authorList>
            <person name="Kucharzyk K."/>
            <person name="Murdoch R.W."/>
            <person name="Higgins S."/>
            <person name="Loffler F."/>
        </authorList>
    </citation>
    <scope>NUCLEOTIDE SEQUENCE</scope>
</reference>